<name>A0A3A1TUF7_9MICO</name>
<sequence length="171" mass="18508">MASPVGTVLSLVTKAWPLVLKYGPKAVAALTVVTKFVSDNPKVPEWFRKRIEDLPNRLSDVQKKRGDAAKIRGTLDIIREVALDAQRADASVDAGSYVARADRIERGVRLAETQERGDQKPLLAKLKSDTDGLLAEVLEDVSGDPKPSTASTSASSHQPEGQPERVDPPTE</sequence>
<dbReference type="RefSeq" id="WP_119482171.1">
    <property type="nucleotide sequence ID" value="NZ_QXTG01000002.1"/>
</dbReference>
<feature type="compositionally biased region" description="Basic and acidic residues" evidence="1">
    <location>
        <begin position="162"/>
        <end position="171"/>
    </location>
</feature>
<dbReference type="EMBL" id="QXTG01000002">
    <property type="protein sequence ID" value="RIX27862.1"/>
    <property type="molecule type" value="Genomic_DNA"/>
</dbReference>
<evidence type="ECO:0000313" key="3">
    <source>
        <dbReference type="Proteomes" id="UP000265742"/>
    </source>
</evidence>
<reference evidence="3" key="1">
    <citation type="submission" date="2018-09" db="EMBL/GenBank/DDBJ databases">
        <authorList>
            <person name="Kim I."/>
        </authorList>
    </citation>
    <scope>NUCLEOTIDE SEQUENCE [LARGE SCALE GENOMIC DNA]</scope>
    <source>
        <strain evidence="3">DD4a</strain>
    </source>
</reference>
<dbReference type="Proteomes" id="UP000265742">
    <property type="component" value="Unassembled WGS sequence"/>
</dbReference>
<organism evidence="2 3">
    <name type="scientific">Amnibacterium setariae</name>
    <dbReference type="NCBI Taxonomy" id="2306585"/>
    <lineage>
        <taxon>Bacteria</taxon>
        <taxon>Bacillati</taxon>
        <taxon>Actinomycetota</taxon>
        <taxon>Actinomycetes</taxon>
        <taxon>Micrococcales</taxon>
        <taxon>Microbacteriaceae</taxon>
        <taxon>Amnibacterium</taxon>
    </lineage>
</organism>
<protein>
    <submittedName>
        <fullName evidence="2">Uncharacterized protein</fullName>
    </submittedName>
</protein>
<gene>
    <name evidence="2" type="ORF">D1781_10030</name>
</gene>
<keyword evidence="3" id="KW-1185">Reference proteome</keyword>
<comment type="caution">
    <text evidence="2">The sequence shown here is derived from an EMBL/GenBank/DDBJ whole genome shotgun (WGS) entry which is preliminary data.</text>
</comment>
<evidence type="ECO:0000313" key="2">
    <source>
        <dbReference type="EMBL" id="RIX27862.1"/>
    </source>
</evidence>
<evidence type="ECO:0000256" key="1">
    <source>
        <dbReference type="SAM" id="MobiDB-lite"/>
    </source>
</evidence>
<feature type="region of interest" description="Disordered" evidence="1">
    <location>
        <begin position="137"/>
        <end position="171"/>
    </location>
</feature>
<dbReference type="AlphaFoldDB" id="A0A3A1TUF7"/>
<accession>A0A3A1TUF7</accession>
<proteinExistence type="predicted"/>